<feature type="signal peptide" evidence="2">
    <location>
        <begin position="1"/>
        <end position="32"/>
    </location>
</feature>
<dbReference type="Proteomes" id="UP000247515">
    <property type="component" value="Unassembled WGS sequence"/>
</dbReference>
<comment type="caution">
    <text evidence="4">The sequence shown here is derived from an EMBL/GenBank/DDBJ whole genome shotgun (WGS) entry which is preliminary data.</text>
</comment>
<evidence type="ECO:0000313" key="4">
    <source>
        <dbReference type="EMBL" id="SEK03154.1"/>
    </source>
</evidence>
<evidence type="ECO:0000256" key="1">
    <source>
        <dbReference type="SAM" id="MobiDB-lite"/>
    </source>
</evidence>
<reference evidence="4 5" key="1">
    <citation type="submission" date="2016-10" db="EMBL/GenBank/DDBJ databases">
        <authorList>
            <person name="Varghese N."/>
            <person name="Submissions S."/>
        </authorList>
    </citation>
    <scope>NUCLEOTIDE SEQUENCE [LARGE SCALE GENOMIC DNA]</scope>
    <source>
        <strain evidence="4 5">LMG 22274</strain>
    </source>
</reference>
<dbReference type="EMBL" id="QJJV01000009">
    <property type="protein sequence ID" value="PXX15924.1"/>
    <property type="molecule type" value="Genomic_DNA"/>
</dbReference>
<name>A0AAQ1GJJ9_9BURK</name>
<keyword evidence="6" id="KW-1185">Reference proteome</keyword>
<organism evidence="4 5">
    <name type="scientific">Paraburkholderia tropica</name>
    <dbReference type="NCBI Taxonomy" id="92647"/>
    <lineage>
        <taxon>Bacteria</taxon>
        <taxon>Pseudomonadati</taxon>
        <taxon>Pseudomonadota</taxon>
        <taxon>Betaproteobacteria</taxon>
        <taxon>Burkholderiales</taxon>
        <taxon>Burkholderiaceae</taxon>
        <taxon>Paraburkholderia</taxon>
    </lineage>
</organism>
<evidence type="ECO:0000313" key="3">
    <source>
        <dbReference type="EMBL" id="PXX15924.1"/>
    </source>
</evidence>
<proteinExistence type="predicted"/>
<accession>A0AAQ1GJJ9</accession>
<evidence type="ECO:0000313" key="6">
    <source>
        <dbReference type="Proteomes" id="UP000247515"/>
    </source>
</evidence>
<dbReference type="Proteomes" id="UP000183529">
    <property type="component" value="Unassembled WGS sequence"/>
</dbReference>
<evidence type="ECO:0000256" key="2">
    <source>
        <dbReference type="SAM" id="SignalP"/>
    </source>
</evidence>
<keyword evidence="2" id="KW-0732">Signal</keyword>
<feature type="compositionally biased region" description="Basic and acidic residues" evidence="1">
    <location>
        <begin position="45"/>
        <end position="94"/>
    </location>
</feature>
<feature type="chain" id="PRO_5042928918" evidence="2">
    <location>
        <begin position="33"/>
        <end position="94"/>
    </location>
</feature>
<dbReference type="AlphaFoldDB" id="A0AAQ1GJJ9"/>
<feature type="region of interest" description="Disordered" evidence="1">
    <location>
        <begin position="32"/>
        <end position="94"/>
    </location>
</feature>
<evidence type="ECO:0000313" key="5">
    <source>
        <dbReference type="Proteomes" id="UP000183529"/>
    </source>
</evidence>
<gene>
    <name evidence="3" type="ORF">C7400_109262</name>
    <name evidence="4" type="ORF">SAMN05216550_113266</name>
</gene>
<dbReference type="EMBL" id="FNZM01000013">
    <property type="protein sequence ID" value="SEK03154.1"/>
    <property type="molecule type" value="Genomic_DNA"/>
</dbReference>
<reference evidence="3 6" key="2">
    <citation type="submission" date="2018-05" db="EMBL/GenBank/DDBJ databases">
        <title>Genomic Encyclopedia of Type Strains, Phase IV (KMG-V): Genome sequencing to study the core and pangenomes of soil and plant-associated prokaryotes.</title>
        <authorList>
            <person name="Whitman W."/>
        </authorList>
    </citation>
    <scope>NUCLEOTIDE SEQUENCE [LARGE SCALE GENOMIC DNA]</scope>
    <source>
        <strain evidence="3 6">SIr-6563</strain>
    </source>
</reference>
<protein>
    <submittedName>
        <fullName evidence="4">Uncharacterized protein</fullName>
    </submittedName>
</protein>
<sequence length="94" mass="9619">MPTIRKPARGLAAALLALSAAGAMTIATGAAAQTNNDPNAAPPTHADKKAEKEQAKADKKAAVAQAKADKKKTDAQADADKEKADARVKDAKDQ</sequence>